<name>A0A4Q5MVA4_9MICO</name>
<accession>A0A4Q5MVA4</accession>
<dbReference type="Pfam" id="PF00535">
    <property type="entry name" value="Glycos_transf_2"/>
    <property type="match status" value="1"/>
</dbReference>
<dbReference type="InterPro" id="IPR050834">
    <property type="entry name" value="Glycosyltransf_2"/>
</dbReference>
<dbReference type="SUPFAM" id="SSF53448">
    <property type="entry name" value="Nucleotide-diphospho-sugar transferases"/>
    <property type="match status" value="1"/>
</dbReference>
<dbReference type="Proteomes" id="UP000293764">
    <property type="component" value="Unassembled WGS sequence"/>
</dbReference>
<evidence type="ECO:0000259" key="1">
    <source>
        <dbReference type="Pfam" id="PF00535"/>
    </source>
</evidence>
<keyword evidence="3" id="KW-1185">Reference proteome</keyword>
<dbReference type="OrthoDB" id="5243838at2"/>
<evidence type="ECO:0000313" key="2">
    <source>
        <dbReference type="EMBL" id="RYV49389.1"/>
    </source>
</evidence>
<reference evidence="2 3" key="1">
    <citation type="submission" date="2019-01" db="EMBL/GenBank/DDBJ databases">
        <title>Novel species of Cellulomonas.</title>
        <authorList>
            <person name="Liu Q."/>
            <person name="Xin Y.-H."/>
        </authorList>
    </citation>
    <scope>NUCLEOTIDE SEQUENCE [LARGE SCALE GENOMIC DNA]</scope>
    <source>
        <strain evidence="2 3">HLT2-17</strain>
    </source>
</reference>
<dbReference type="PANTHER" id="PTHR43685:SF2">
    <property type="entry name" value="GLYCOSYLTRANSFERASE 2-LIKE DOMAIN-CONTAINING PROTEIN"/>
    <property type="match status" value="1"/>
</dbReference>
<proteinExistence type="predicted"/>
<sequence length="308" mass="32707">MACQSVRDTANRGLMDAPDGYGLRMANVVASVIIPARDAAATIGEQLAGLALQDATVAWEVVVVDNGSGDETVAIARSFADRLPLLTVTSCARPGANAARNVGASVAAGQFLLYCDADDVVAPGWVAAMVDALATYDVVGGLIDNDSLGTGAMQRHPPGVPVAAGFLPRAITANLGVRRAAWEHVGGFAEDYEYGCTDTEFCWRLQLAGYAIGYADGAVVAYRHRGTLRSAAKKAYLTGRARGRLFRDFHPFGMPRPRLAGVAVRWARIVVVTPLVPFSRRARWWWAVEAAGAAGRVAGSRKFGVRYL</sequence>
<dbReference type="AlphaFoldDB" id="A0A4Q5MVA4"/>
<organism evidence="2 3">
    <name type="scientific">Pengzhenrongella frigida</name>
    <dbReference type="NCBI Taxonomy" id="1259133"/>
    <lineage>
        <taxon>Bacteria</taxon>
        <taxon>Bacillati</taxon>
        <taxon>Actinomycetota</taxon>
        <taxon>Actinomycetes</taxon>
        <taxon>Micrococcales</taxon>
        <taxon>Pengzhenrongella</taxon>
    </lineage>
</organism>
<dbReference type="GO" id="GO:0016740">
    <property type="term" value="F:transferase activity"/>
    <property type="evidence" value="ECO:0007669"/>
    <property type="project" value="UniProtKB-KW"/>
</dbReference>
<dbReference type="InterPro" id="IPR001173">
    <property type="entry name" value="Glyco_trans_2-like"/>
</dbReference>
<dbReference type="EMBL" id="SDWW01000082">
    <property type="protein sequence ID" value="RYV49389.1"/>
    <property type="molecule type" value="Genomic_DNA"/>
</dbReference>
<evidence type="ECO:0000313" key="3">
    <source>
        <dbReference type="Proteomes" id="UP000293764"/>
    </source>
</evidence>
<comment type="caution">
    <text evidence="2">The sequence shown here is derived from an EMBL/GenBank/DDBJ whole genome shotgun (WGS) entry which is preliminary data.</text>
</comment>
<feature type="domain" description="Glycosyltransferase 2-like" evidence="1">
    <location>
        <begin position="31"/>
        <end position="157"/>
    </location>
</feature>
<dbReference type="PANTHER" id="PTHR43685">
    <property type="entry name" value="GLYCOSYLTRANSFERASE"/>
    <property type="match status" value="1"/>
</dbReference>
<gene>
    <name evidence="2" type="ORF">EUA98_19035</name>
</gene>
<keyword evidence="2" id="KW-0808">Transferase</keyword>
<dbReference type="InterPro" id="IPR029044">
    <property type="entry name" value="Nucleotide-diphossugar_trans"/>
</dbReference>
<protein>
    <submittedName>
        <fullName evidence="2">Glycosyltransferase</fullName>
    </submittedName>
</protein>
<dbReference type="Gene3D" id="3.90.550.10">
    <property type="entry name" value="Spore Coat Polysaccharide Biosynthesis Protein SpsA, Chain A"/>
    <property type="match status" value="1"/>
</dbReference>